<comment type="caution">
    <text evidence="2">The sequence shown here is derived from an EMBL/GenBank/DDBJ whole genome shotgun (WGS) entry which is preliminary data.</text>
</comment>
<evidence type="ECO:0000313" key="5">
    <source>
        <dbReference type="Proteomes" id="UP000298225"/>
    </source>
</evidence>
<keyword evidence="5" id="KW-1185">Reference proteome</keyword>
<name>A0A4Y9KQH2_9BRAD</name>
<dbReference type="OrthoDB" id="8265691at2"/>
<evidence type="ECO:0000313" key="2">
    <source>
        <dbReference type="EMBL" id="TFV30268.1"/>
    </source>
</evidence>
<reference evidence="3 4" key="2">
    <citation type="submission" date="2019-03" db="EMBL/GenBank/DDBJ databases">
        <title>Bradyrhizobium strains diversity.</title>
        <authorList>
            <person name="Urquiaga M.C.O."/>
            <person name="Hungria M."/>
            <person name="Delamuta J.R.M."/>
            <person name="Klepa M.S."/>
        </authorList>
    </citation>
    <scope>NUCLEOTIDE SEQUENCE [LARGE SCALE GENOMIC DNA]</scope>
    <source>
        <strain evidence="3 4">CNPSo 3426</strain>
    </source>
</reference>
<dbReference type="RefSeq" id="WP_126261858.1">
    <property type="nucleotide sequence ID" value="NZ_SPQS01000041.1"/>
</dbReference>
<reference evidence="2 5" key="1">
    <citation type="submission" date="2019-03" db="EMBL/GenBank/DDBJ databases">
        <title>Bradyrhizobium strains diversity isolated from Chamaecrista fasciculata.</title>
        <authorList>
            <person name="Urquiaga M.C.O."/>
            <person name="Hungria M."/>
            <person name="Delamuta J.R.M."/>
        </authorList>
    </citation>
    <scope>NUCLEOTIDE SEQUENCE [LARGE SCALE GENOMIC DNA]</scope>
    <source>
        <strain evidence="2 5">CNPSo 3424</strain>
    </source>
</reference>
<protein>
    <submittedName>
        <fullName evidence="2">Uncharacterized protein</fullName>
    </submittedName>
</protein>
<proteinExistence type="predicted"/>
<accession>A0A4Y9NKV7</accession>
<dbReference type="EMBL" id="SPQS01000041">
    <property type="protein sequence ID" value="TFV68510.1"/>
    <property type="molecule type" value="Genomic_DNA"/>
</dbReference>
<evidence type="ECO:0000256" key="1">
    <source>
        <dbReference type="SAM" id="MobiDB-lite"/>
    </source>
</evidence>
<accession>A0A4Y9KQH2</accession>
<dbReference type="AlphaFoldDB" id="A0A4Y9KQH2"/>
<evidence type="ECO:0000313" key="4">
    <source>
        <dbReference type="Proteomes" id="UP000297700"/>
    </source>
</evidence>
<dbReference type="Proteomes" id="UP000298225">
    <property type="component" value="Unassembled WGS sequence"/>
</dbReference>
<feature type="region of interest" description="Disordered" evidence="1">
    <location>
        <begin position="146"/>
        <end position="190"/>
    </location>
</feature>
<dbReference type="EMBL" id="SPQU01000036">
    <property type="protein sequence ID" value="TFV30268.1"/>
    <property type="molecule type" value="Genomic_DNA"/>
</dbReference>
<evidence type="ECO:0000313" key="3">
    <source>
        <dbReference type="EMBL" id="TFV68510.1"/>
    </source>
</evidence>
<gene>
    <name evidence="3" type="ORF">E4K64_36705</name>
    <name evidence="2" type="ORF">E4K66_35745</name>
</gene>
<organism evidence="2 5">
    <name type="scientific">Bradyrhizobium frederickii</name>
    <dbReference type="NCBI Taxonomy" id="2560054"/>
    <lineage>
        <taxon>Bacteria</taxon>
        <taxon>Pseudomonadati</taxon>
        <taxon>Pseudomonadota</taxon>
        <taxon>Alphaproteobacteria</taxon>
        <taxon>Hyphomicrobiales</taxon>
        <taxon>Nitrobacteraceae</taxon>
        <taxon>Bradyrhizobium</taxon>
    </lineage>
</organism>
<dbReference type="Proteomes" id="UP000297700">
    <property type="component" value="Unassembled WGS sequence"/>
</dbReference>
<sequence length="190" mass="20348">MVHELSFDLANDVALAVAGGVDFAGDLQVKASDLGPLAELHHAGIPLNKHTWLNVGRHAELMRAMAAGKKWFSAPGNQGFVTMPEILAQHSDWTEFAMRGKKAAVEAGFAPDTAGQLFGAIGELRGNIEEHSENTGSGYTAYEAKDRLQTNESPMRPLGPKDNVSPRHATRAGAPHSGTDLESWQPVGRD</sequence>